<keyword evidence="3 6" id="KW-0378">Hydrolase</keyword>
<dbReference type="InterPro" id="IPR033116">
    <property type="entry name" value="TRYPSIN_SER"/>
</dbReference>
<evidence type="ECO:0000256" key="2">
    <source>
        <dbReference type="ARBA" id="ARBA00022670"/>
    </source>
</evidence>
<evidence type="ECO:0000256" key="7">
    <source>
        <dbReference type="SAM" id="SignalP"/>
    </source>
</evidence>
<evidence type="ECO:0000256" key="1">
    <source>
        <dbReference type="ARBA" id="ARBA00007664"/>
    </source>
</evidence>
<dbReference type="InterPro" id="IPR050430">
    <property type="entry name" value="Peptidase_S1"/>
</dbReference>
<dbReference type="AlphaFoldDB" id="A0A9N9THS3"/>
<evidence type="ECO:0000259" key="8">
    <source>
        <dbReference type="PROSITE" id="PS50240"/>
    </source>
</evidence>
<dbReference type="GO" id="GO:0006508">
    <property type="term" value="P:proteolysis"/>
    <property type="evidence" value="ECO:0007669"/>
    <property type="project" value="UniProtKB-KW"/>
</dbReference>
<dbReference type="OrthoDB" id="60866at2759"/>
<dbReference type="Proteomes" id="UP001153712">
    <property type="component" value="Chromosome 11"/>
</dbReference>
<dbReference type="PROSITE" id="PS00135">
    <property type="entry name" value="TRYPSIN_SER"/>
    <property type="match status" value="1"/>
</dbReference>
<keyword evidence="7" id="KW-0732">Signal</keyword>
<evidence type="ECO:0000313" key="10">
    <source>
        <dbReference type="Proteomes" id="UP001153712"/>
    </source>
</evidence>
<dbReference type="GO" id="GO:0004252">
    <property type="term" value="F:serine-type endopeptidase activity"/>
    <property type="evidence" value="ECO:0007669"/>
    <property type="project" value="InterPro"/>
</dbReference>
<dbReference type="Pfam" id="PF00089">
    <property type="entry name" value="Trypsin"/>
    <property type="match status" value="1"/>
</dbReference>
<feature type="signal peptide" evidence="7">
    <location>
        <begin position="1"/>
        <end position="18"/>
    </location>
</feature>
<dbReference type="InterPro" id="IPR009003">
    <property type="entry name" value="Peptidase_S1_PA"/>
</dbReference>
<dbReference type="PROSITE" id="PS00134">
    <property type="entry name" value="TRYPSIN_HIS"/>
    <property type="match status" value="1"/>
</dbReference>
<dbReference type="PANTHER" id="PTHR24276:SF95">
    <property type="entry name" value="PEPTIDASE S1 DOMAIN-CONTAINING PROTEIN"/>
    <property type="match status" value="1"/>
</dbReference>
<keyword evidence="4 6" id="KW-0720">Serine protease</keyword>
<evidence type="ECO:0000256" key="5">
    <source>
        <dbReference type="ARBA" id="ARBA00023157"/>
    </source>
</evidence>
<name>A0A9N9THS3_PHYSR</name>
<gene>
    <name evidence="9" type="ORF">PHYEVI_LOCUS2115</name>
</gene>
<reference evidence="9" key="1">
    <citation type="submission" date="2022-01" db="EMBL/GenBank/DDBJ databases">
        <authorList>
            <person name="King R."/>
        </authorList>
    </citation>
    <scope>NUCLEOTIDE SEQUENCE</scope>
</reference>
<feature type="domain" description="Peptidase S1" evidence="8">
    <location>
        <begin position="33"/>
        <end position="269"/>
    </location>
</feature>
<dbReference type="InterPro" id="IPR043504">
    <property type="entry name" value="Peptidase_S1_PA_chymotrypsin"/>
</dbReference>
<keyword evidence="5" id="KW-1015">Disulfide bond</keyword>
<evidence type="ECO:0000256" key="4">
    <source>
        <dbReference type="ARBA" id="ARBA00022825"/>
    </source>
</evidence>
<organism evidence="9 10">
    <name type="scientific">Phyllotreta striolata</name>
    <name type="common">Striped flea beetle</name>
    <name type="synonym">Crioceris striolata</name>
    <dbReference type="NCBI Taxonomy" id="444603"/>
    <lineage>
        <taxon>Eukaryota</taxon>
        <taxon>Metazoa</taxon>
        <taxon>Ecdysozoa</taxon>
        <taxon>Arthropoda</taxon>
        <taxon>Hexapoda</taxon>
        <taxon>Insecta</taxon>
        <taxon>Pterygota</taxon>
        <taxon>Neoptera</taxon>
        <taxon>Endopterygota</taxon>
        <taxon>Coleoptera</taxon>
        <taxon>Polyphaga</taxon>
        <taxon>Cucujiformia</taxon>
        <taxon>Chrysomeloidea</taxon>
        <taxon>Chrysomelidae</taxon>
        <taxon>Galerucinae</taxon>
        <taxon>Alticini</taxon>
        <taxon>Phyllotreta</taxon>
    </lineage>
</organism>
<proteinExistence type="inferred from homology"/>
<dbReference type="InterPro" id="IPR018114">
    <property type="entry name" value="TRYPSIN_HIS"/>
</dbReference>
<comment type="similarity">
    <text evidence="1">Belongs to the peptidase S1 family.</text>
</comment>
<accession>A0A9N9THS3</accession>
<evidence type="ECO:0000313" key="9">
    <source>
        <dbReference type="EMBL" id="CAG9855669.1"/>
    </source>
</evidence>
<dbReference type="PROSITE" id="PS50240">
    <property type="entry name" value="TRYPSIN_DOM"/>
    <property type="match status" value="1"/>
</dbReference>
<dbReference type="PANTHER" id="PTHR24276">
    <property type="entry name" value="POLYSERASE-RELATED"/>
    <property type="match status" value="1"/>
</dbReference>
<keyword evidence="2 6" id="KW-0645">Protease</keyword>
<dbReference type="InterPro" id="IPR001314">
    <property type="entry name" value="Peptidase_S1A"/>
</dbReference>
<protein>
    <recommendedName>
        <fullName evidence="8">Peptidase S1 domain-containing protein</fullName>
    </recommendedName>
</protein>
<keyword evidence="10" id="KW-1185">Reference proteome</keyword>
<evidence type="ECO:0000256" key="6">
    <source>
        <dbReference type="RuleBase" id="RU363034"/>
    </source>
</evidence>
<dbReference type="CDD" id="cd00190">
    <property type="entry name" value="Tryp_SPc"/>
    <property type="match status" value="1"/>
</dbReference>
<dbReference type="SMART" id="SM00020">
    <property type="entry name" value="Tryp_SPc"/>
    <property type="match status" value="1"/>
</dbReference>
<dbReference type="EMBL" id="OU900104">
    <property type="protein sequence ID" value="CAG9855669.1"/>
    <property type="molecule type" value="Genomic_DNA"/>
</dbReference>
<dbReference type="SUPFAM" id="SSF50494">
    <property type="entry name" value="Trypsin-like serine proteases"/>
    <property type="match status" value="1"/>
</dbReference>
<sequence>MINVALFILVFIIIDVRTASVPIGNFANARLKIVGGDEAVPHAYPYQVALIIDNSQLCGGSLISQNYVLTAAHCASEMYERNVDIILGAHNVSSNESTQVRRKPSKITINKNFNYTSLQNDIALIKLNQPAPINAFIKPIELISRTEANNTLDGQTATSTGWGLTKDVKYPNIKDMSDVLMVVEVPILLLKSCRKYYKDQHIQFVTSKNICTDGTNKKGTCNGDSGGPLVYDGKLIGVVSGGANLCEIEAPSVFTNVGRYLNWIEKHSDVST</sequence>
<dbReference type="FunFam" id="2.40.10.10:FF:000034">
    <property type="entry name" value="Eupolytin"/>
    <property type="match status" value="1"/>
</dbReference>
<dbReference type="InterPro" id="IPR001254">
    <property type="entry name" value="Trypsin_dom"/>
</dbReference>
<feature type="chain" id="PRO_5040365506" description="Peptidase S1 domain-containing protein" evidence="7">
    <location>
        <begin position="19"/>
        <end position="272"/>
    </location>
</feature>
<evidence type="ECO:0000256" key="3">
    <source>
        <dbReference type="ARBA" id="ARBA00022801"/>
    </source>
</evidence>
<dbReference type="Gene3D" id="2.40.10.10">
    <property type="entry name" value="Trypsin-like serine proteases"/>
    <property type="match status" value="1"/>
</dbReference>
<dbReference type="PRINTS" id="PR00722">
    <property type="entry name" value="CHYMOTRYPSIN"/>
</dbReference>